<protein>
    <submittedName>
        <fullName evidence="2">Uncharacterized protein</fullName>
    </submittedName>
</protein>
<feature type="compositionally biased region" description="Basic and acidic residues" evidence="1">
    <location>
        <begin position="13"/>
        <end position="25"/>
    </location>
</feature>
<feature type="compositionally biased region" description="Basic residues" evidence="1">
    <location>
        <begin position="1"/>
        <end position="12"/>
    </location>
</feature>
<dbReference type="EMBL" id="JAACJL010000059">
    <property type="protein sequence ID" value="KAF4609892.1"/>
    <property type="molecule type" value="Genomic_DNA"/>
</dbReference>
<reference evidence="2 3" key="1">
    <citation type="submission" date="2019-12" db="EMBL/GenBank/DDBJ databases">
        <authorList>
            <person name="Floudas D."/>
            <person name="Bentzer J."/>
            <person name="Ahren D."/>
            <person name="Johansson T."/>
            <person name="Persson P."/>
            <person name="Tunlid A."/>
        </authorList>
    </citation>
    <scope>NUCLEOTIDE SEQUENCE [LARGE SCALE GENOMIC DNA]</scope>
    <source>
        <strain evidence="2 3">CBS 102.39</strain>
    </source>
</reference>
<sequence length="235" mass="25486">MEKFTKHRKRKKNTGEKDGDAEKRRLTSSTRWHYRMPTSPSLRFSYLAAVSPCPQQQQQHYSTSSKDSSSRLRRRSGGEDEQDSGEELEEGDNLMSGDGEWEVAAACSSASVVAIICYNAANGGEVVCKRCSRPRARIATCVSSWGFRSKSDGMSDDDDESGRCWWRAIVGPKSGVGRGRGRWLSLASQQALTSSYAITARTAATLGSQGKGCLKSGSGLAATADSAVSTAPRWQ</sequence>
<dbReference type="Proteomes" id="UP000521872">
    <property type="component" value="Unassembled WGS sequence"/>
</dbReference>
<evidence type="ECO:0000313" key="2">
    <source>
        <dbReference type="EMBL" id="KAF4609892.1"/>
    </source>
</evidence>
<organism evidence="2 3">
    <name type="scientific">Agrocybe pediades</name>
    <dbReference type="NCBI Taxonomy" id="84607"/>
    <lineage>
        <taxon>Eukaryota</taxon>
        <taxon>Fungi</taxon>
        <taxon>Dikarya</taxon>
        <taxon>Basidiomycota</taxon>
        <taxon>Agaricomycotina</taxon>
        <taxon>Agaricomycetes</taxon>
        <taxon>Agaricomycetidae</taxon>
        <taxon>Agaricales</taxon>
        <taxon>Agaricineae</taxon>
        <taxon>Strophariaceae</taxon>
        <taxon>Agrocybe</taxon>
    </lineage>
</organism>
<proteinExistence type="predicted"/>
<name>A0A8H4QGD0_9AGAR</name>
<feature type="region of interest" description="Disordered" evidence="1">
    <location>
        <begin position="211"/>
        <end position="235"/>
    </location>
</feature>
<comment type="caution">
    <text evidence="2">The sequence shown here is derived from an EMBL/GenBank/DDBJ whole genome shotgun (WGS) entry which is preliminary data.</text>
</comment>
<dbReference type="AlphaFoldDB" id="A0A8H4QGD0"/>
<evidence type="ECO:0000313" key="3">
    <source>
        <dbReference type="Proteomes" id="UP000521872"/>
    </source>
</evidence>
<feature type="region of interest" description="Disordered" evidence="1">
    <location>
        <begin position="1"/>
        <end position="95"/>
    </location>
</feature>
<evidence type="ECO:0000256" key="1">
    <source>
        <dbReference type="SAM" id="MobiDB-lite"/>
    </source>
</evidence>
<keyword evidence="3" id="KW-1185">Reference proteome</keyword>
<gene>
    <name evidence="2" type="ORF">D9613_010206</name>
</gene>
<accession>A0A8H4QGD0</accession>
<feature type="compositionally biased region" description="Acidic residues" evidence="1">
    <location>
        <begin position="79"/>
        <end position="92"/>
    </location>
</feature>